<reference evidence="1 2" key="1">
    <citation type="submission" date="2021-06" db="EMBL/GenBank/DDBJ databases">
        <authorList>
            <person name="Sun Q."/>
            <person name="Li D."/>
        </authorList>
    </citation>
    <scope>NUCLEOTIDE SEQUENCE [LARGE SCALE GENOMIC DNA]</scope>
    <source>
        <strain evidence="1 2">MSJ-40</strain>
    </source>
</reference>
<protein>
    <recommendedName>
        <fullName evidence="3">Hydroxymyristoyl-ACP dehydratase</fullName>
    </recommendedName>
</protein>
<dbReference type="EMBL" id="JAHLPM010000001">
    <property type="protein sequence ID" value="MBU5436422.1"/>
    <property type="molecule type" value="Genomic_DNA"/>
</dbReference>
<dbReference type="RefSeq" id="WP_216515626.1">
    <property type="nucleotide sequence ID" value="NZ_JAHLPM010000001.1"/>
</dbReference>
<accession>A0ABS6E0U9</accession>
<name>A0ABS6E0U9_9FIRM</name>
<sequence length="46" mass="5186">MMIACSEKCVYEEDGLCTLKHVTTPSSTPLKDCPYFTEKNKKKDGD</sequence>
<comment type="caution">
    <text evidence="1">The sequence shown here is derived from an EMBL/GenBank/DDBJ whole genome shotgun (WGS) entry which is preliminary data.</text>
</comment>
<keyword evidence="2" id="KW-1185">Reference proteome</keyword>
<evidence type="ECO:0000313" key="2">
    <source>
        <dbReference type="Proteomes" id="UP000749471"/>
    </source>
</evidence>
<proteinExistence type="predicted"/>
<evidence type="ECO:0000313" key="1">
    <source>
        <dbReference type="EMBL" id="MBU5436422.1"/>
    </source>
</evidence>
<evidence type="ECO:0008006" key="3">
    <source>
        <dbReference type="Google" id="ProtNLM"/>
    </source>
</evidence>
<organism evidence="1 2">
    <name type="scientific">Tissierella simiarum</name>
    <dbReference type="NCBI Taxonomy" id="2841534"/>
    <lineage>
        <taxon>Bacteria</taxon>
        <taxon>Bacillati</taxon>
        <taxon>Bacillota</taxon>
        <taxon>Tissierellia</taxon>
        <taxon>Tissierellales</taxon>
        <taxon>Tissierellaceae</taxon>
        <taxon>Tissierella</taxon>
    </lineage>
</organism>
<gene>
    <name evidence="1" type="ORF">KQI42_00295</name>
</gene>
<dbReference type="Proteomes" id="UP000749471">
    <property type="component" value="Unassembled WGS sequence"/>
</dbReference>